<keyword evidence="3 4" id="KW-0408">Iron</keyword>
<evidence type="ECO:0000256" key="1">
    <source>
        <dbReference type="ARBA" id="ARBA00022617"/>
    </source>
</evidence>
<evidence type="ECO:0000256" key="5">
    <source>
        <dbReference type="SAM" id="MobiDB-lite"/>
    </source>
</evidence>
<evidence type="ECO:0000313" key="7">
    <source>
        <dbReference type="EMBL" id="PZN77693.1"/>
    </source>
</evidence>
<feature type="domain" description="Cytochrome c" evidence="6">
    <location>
        <begin position="44"/>
        <end position="131"/>
    </location>
</feature>
<dbReference type="GO" id="GO:0020037">
    <property type="term" value="F:heme binding"/>
    <property type="evidence" value="ECO:0007669"/>
    <property type="project" value="InterPro"/>
</dbReference>
<dbReference type="GO" id="GO:0046872">
    <property type="term" value="F:metal ion binding"/>
    <property type="evidence" value="ECO:0007669"/>
    <property type="project" value="UniProtKB-KW"/>
</dbReference>
<feature type="region of interest" description="Disordered" evidence="5">
    <location>
        <begin position="1"/>
        <end position="20"/>
    </location>
</feature>
<proteinExistence type="predicted"/>
<dbReference type="SUPFAM" id="SSF46626">
    <property type="entry name" value="Cytochrome c"/>
    <property type="match status" value="1"/>
</dbReference>
<organism evidence="7 8">
    <name type="scientific">Candidatus Methylumidiphilus alinenensis</name>
    <dbReference type="NCBI Taxonomy" id="2202197"/>
    <lineage>
        <taxon>Bacteria</taxon>
        <taxon>Pseudomonadati</taxon>
        <taxon>Pseudomonadota</taxon>
        <taxon>Gammaproteobacteria</taxon>
        <taxon>Methylococcales</taxon>
        <taxon>Candidatus Methylumidiphilus</taxon>
    </lineage>
</organism>
<dbReference type="PANTHER" id="PTHR35008">
    <property type="entry name" value="BLL4482 PROTEIN-RELATED"/>
    <property type="match status" value="1"/>
</dbReference>
<dbReference type="Pfam" id="PF00034">
    <property type="entry name" value="Cytochrom_C"/>
    <property type="match status" value="1"/>
</dbReference>
<keyword evidence="2 4" id="KW-0479">Metal-binding</keyword>
<evidence type="ECO:0000313" key="8">
    <source>
        <dbReference type="Proteomes" id="UP000249396"/>
    </source>
</evidence>
<dbReference type="PANTHER" id="PTHR35008:SF8">
    <property type="entry name" value="ALCOHOL DEHYDROGENASE CYTOCHROME C SUBUNIT"/>
    <property type="match status" value="1"/>
</dbReference>
<protein>
    <submittedName>
        <fullName evidence="7">Cytochrome C</fullName>
    </submittedName>
</protein>
<dbReference type="EMBL" id="QJPH01000332">
    <property type="protein sequence ID" value="PZN77693.1"/>
    <property type="molecule type" value="Genomic_DNA"/>
</dbReference>
<dbReference type="GO" id="GO:0009055">
    <property type="term" value="F:electron transfer activity"/>
    <property type="evidence" value="ECO:0007669"/>
    <property type="project" value="InterPro"/>
</dbReference>
<name>A0A2W4R2H0_9GAMM</name>
<evidence type="ECO:0000259" key="6">
    <source>
        <dbReference type="PROSITE" id="PS51007"/>
    </source>
</evidence>
<accession>A0A2W4R2H0</accession>
<evidence type="ECO:0000256" key="2">
    <source>
        <dbReference type="ARBA" id="ARBA00022723"/>
    </source>
</evidence>
<dbReference type="Gene3D" id="1.10.760.10">
    <property type="entry name" value="Cytochrome c-like domain"/>
    <property type="match status" value="1"/>
</dbReference>
<dbReference type="InterPro" id="IPR009056">
    <property type="entry name" value="Cyt_c-like_dom"/>
</dbReference>
<dbReference type="AlphaFoldDB" id="A0A2W4R2H0"/>
<comment type="caution">
    <text evidence="7">The sequence shown here is derived from an EMBL/GenBank/DDBJ whole genome shotgun (WGS) entry which is preliminary data.</text>
</comment>
<evidence type="ECO:0000256" key="4">
    <source>
        <dbReference type="PROSITE-ProRule" id="PRU00433"/>
    </source>
</evidence>
<sequence length="163" mass="17155">MTVALSDSSAAEGPRLGKPASPEEIAAWNLTVFPDGRGLPLGHGTAAEGKLVYQSHCIGCHGANGSGGSGDELAAAKHGLTDANPDKTIGTYWPYATTLFDFVRRSMPPDAPGTLGNDQLYAVSAYLLHLNGIITETAEMNNISLPKVEMPNREGFLYVDAPK</sequence>
<reference evidence="7 8" key="1">
    <citation type="journal article" date="2018" name="Aquat. Microb. Ecol.">
        <title>Gammaproteobacterial methanotrophs dominate.</title>
        <authorList>
            <person name="Rissanen A.J."/>
            <person name="Saarenheimo J."/>
            <person name="Tiirola M."/>
            <person name="Peura S."/>
            <person name="Aalto S.L."/>
            <person name="Karvinen A."/>
            <person name="Nykanen H."/>
        </authorList>
    </citation>
    <scope>NUCLEOTIDE SEQUENCE [LARGE SCALE GENOMIC DNA]</scope>
    <source>
        <strain evidence="7">AMbin10</strain>
    </source>
</reference>
<dbReference type="InterPro" id="IPR051459">
    <property type="entry name" value="Cytochrome_c-type_DH"/>
</dbReference>
<dbReference type="Proteomes" id="UP000249396">
    <property type="component" value="Unassembled WGS sequence"/>
</dbReference>
<keyword evidence="1 4" id="KW-0349">Heme</keyword>
<dbReference type="InterPro" id="IPR036909">
    <property type="entry name" value="Cyt_c-like_dom_sf"/>
</dbReference>
<dbReference type="PROSITE" id="PS51007">
    <property type="entry name" value="CYTC"/>
    <property type="match status" value="1"/>
</dbReference>
<evidence type="ECO:0000256" key="3">
    <source>
        <dbReference type="ARBA" id="ARBA00023004"/>
    </source>
</evidence>
<gene>
    <name evidence="7" type="ORF">DM484_14405</name>
</gene>